<dbReference type="SUPFAM" id="SSF53335">
    <property type="entry name" value="S-adenosyl-L-methionine-dependent methyltransferases"/>
    <property type="match status" value="1"/>
</dbReference>
<dbReference type="PROSITE" id="PS50123">
    <property type="entry name" value="CHER"/>
    <property type="match status" value="1"/>
</dbReference>
<gene>
    <name evidence="7" type="ORF">U14_03748</name>
</gene>
<evidence type="ECO:0000256" key="2">
    <source>
        <dbReference type="ARBA" id="ARBA00012534"/>
    </source>
</evidence>
<evidence type="ECO:0000313" key="8">
    <source>
        <dbReference type="Proteomes" id="UP000030700"/>
    </source>
</evidence>
<dbReference type="PANTHER" id="PTHR24422">
    <property type="entry name" value="CHEMOTAXIS PROTEIN METHYLTRANSFERASE"/>
    <property type="match status" value="1"/>
</dbReference>
<evidence type="ECO:0000256" key="4">
    <source>
        <dbReference type="ARBA" id="ARBA00022679"/>
    </source>
</evidence>
<keyword evidence="4 7" id="KW-0808">Transferase</keyword>
<dbReference type="InterPro" id="IPR022642">
    <property type="entry name" value="CheR_C"/>
</dbReference>
<dbReference type="AlphaFoldDB" id="A0A081BQ31"/>
<keyword evidence="3 7" id="KW-0489">Methyltransferase</keyword>
<accession>A0A081BQ31</accession>
<dbReference type="PIRSF" id="PIRSF000410">
    <property type="entry name" value="CheR"/>
    <property type="match status" value="1"/>
</dbReference>
<sequence>MEQQEQYDFELLRDLIWEKSGMYFESTKRQFFFRRLTARMNLLGCQQIKDYYRLLRYDRSDAELAELLNLLTTTETYFFRNAPQIRSFEEEIIPALIKQKQAAGQAHLQIWSAGCSSGEEAYTIAMQLLEMYPSLDRWKISIVGTDVNTQVLSKAREGVYTSRSLRDTPDKYIQKYFTRDGEYYRLNDRVKKMVNFRYGNLMEQRDASLFQNVDCIFCRNVLIYFNVDSCKKVINIFYDSLMKGGYLLLGHSESLYRISQIFKLVKLQHSLVYYKE</sequence>
<dbReference type="GO" id="GO:0008983">
    <property type="term" value="F:protein-glutamate O-methyltransferase activity"/>
    <property type="evidence" value="ECO:0007669"/>
    <property type="project" value="UniProtKB-EC"/>
</dbReference>
<protein>
    <recommendedName>
        <fullName evidence="2">protein-glutamate O-methyltransferase</fullName>
        <ecNumber evidence="2">2.1.1.80</ecNumber>
    </recommendedName>
</protein>
<dbReference type="Proteomes" id="UP000030700">
    <property type="component" value="Unassembled WGS sequence"/>
</dbReference>
<dbReference type="Pfam" id="PF03705">
    <property type="entry name" value="CheR_N"/>
    <property type="match status" value="1"/>
</dbReference>
<proteinExistence type="predicted"/>
<dbReference type="InterPro" id="IPR026024">
    <property type="entry name" value="Chemotaxis_MeTrfase_CheR"/>
</dbReference>
<evidence type="ECO:0000259" key="6">
    <source>
        <dbReference type="PROSITE" id="PS50123"/>
    </source>
</evidence>
<evidence type="ECO:0000256" key="1">
    <source>
        <dbReference type="ARBA" id="ARBA00001541"/>
    </source>
</evidence>
<dbReference type="SMART" id="SM00138">
    <property type="entry name" value="MeTrc"/>
    <property type="match status" value="1"/>
</dbReference>
<evidence type="ECO:0000256" key="5">
    <source>
        <dbReference type="ARBA" id="ARBA00022691"/>
    </source>
</evidence>
<feature type="domain" description="CheR-type methyltransferase" evidence="6">
    <location>
        <begin position="1"/>
        <end position="276"/>
    </location>
</feature>
<organism evidence="7">
    <name type="scientific">Candidatus Moduliflexus flocculans</name>
    <dbReference type="NCBI Taxonomy" id="1499966"/>
    <lineage>
        <taxon>Bacteria</taxon>
        <taxon>Candidatus Moduliflexota</taxon>
        <taxon>Candidatus Moduliflexia</taxon>
        <taxon>Candidatus Moduliflexales</taxon>
        <taxon>Candidatus Moduliflexaceae</taxon>
    </lineage>
</organism>
<dbReference type="Gene3D" id="1.10.155.10">
    <property type="entry name" value="Chemotaxis receptor methyltransferase CheR, N-terminal domain"/>
    <property type="match status" value="1"/>
</dbReference>
<dbReference type="InterPro" id="IPR036804">
    <property type="entry name" value="CheR_N_sf"/>
</dbReference>
<dbReference type="SUPFAM" id="SSF47757">
    <property type="entry name" value="Chemotaxis receptor methyltransferase CheR, N-terminal domain"/>
    <property type="match status" value="1"/>
</dbReference>
<dbReference type="InterPro" id="IPR050903">
    <property type="entry name" value="Bact_Chemotaxis_MeTrfase"/>
</dbReference>
<keyword evidence="8" id="KW-1185">Reference proteome</keyword>
<comment type="catalytic activity">
    <reaction evidence="1">
        <text>L-glutamyl-[protein] + S-adenosyl-L-methionine = [protein]-L-glutamate 5-O-methyl ester + S-adenosyl-L-homocysteine</text>
        <dbReference type="Rhea" id="RHEA:24452"/>
        <dbReference type="Rhea" id="RHEA-COMP:10208"/>
        <dbReference type="Rhea" id="RHEA-COMP:10311"/>
        <dbReference type="ChEBI" id="CHEBI:29973"/>
        <dbReference type="ChEBI" id="CHEBI:57856"/>
        <dbReference type="ChEBI" id="CHEBI:59789"/>
        <dbReference type="ChEBI" id="CHEBI:82795"/>
        <dbReference type="EC" id="2.1.1.80"/>
    </reaction>
</comment>
<dbReference type="GO" id="GO:0032259">
    <property type="term" value="P:methylation"/>
    <property type="evidence" value="ECO:0007669"/>
    <property type="project" value="UniProtKB-KW"/>
</dbReference>
<name>A0A081BQ31_9BACT</name>
<dbReference type="InterPro" id="IPR022641">
    <property type="entry name" value="CheR_N"/>
</dbReference>
<reference evidence="7" key="1">
    <citation type="journal article" date="2015" name="PeerJ">
        <title>First genomic representation of candidate bacterial phylum KSB3 points to enhanced environmental sensing as a trigger of wastewater bulking.</title>
        <authorList>
            <person name="Sekiguchi Y."/>
            <person name="Ohashi A."/>
            <person name="Parks D.H."/>
            <person name="Yamauchi T."/>
            <person name="Tyson G.W."/>
            <person name="Hugenholtz P."/>
        </authorList>
    </citation>
    <scope>NUCLEOTIDE SEQUENCE [LARGE SCALE GENOMIC DNA]</scope>
</reference>
<dbReference type="HOGENOM" id="CLU_025854_0_1_0"/>
<dbReference type="PANTHER" id="PTHR24422:SF10">
    <property type="entry name" value="CHEMOTAXIS PROTEIN METHYLTRANSFERASE 2"/>
    <property type="match status" value="1"/>
</dbReference>
<dbReference type="EC" id="2.1.1.80" evidence="2"/>
<dbReference type="InterPro" id="IPR029063">
    <property type="entry name" value="SAM-dependent_MTases_sf"/>
</dbReference>
<evidence type="ECO:0000313" key="7">
    <source>
        <dbReference type="EMBL" id="GAK52497.1"/>
    </source>
</evidence>
<keyword evidence="5" id="KW-0949">S-adenosyl-L-methionine</keyword>
<dbReference type="Gene3D" id="3.40.50.150">
    <property type="entry name" value="Vaccinia Virus protein VP39"/>
    <property type="match status" value="1"/>
</dbReference>
<dbReference type="STRING" id="1499966.U14_03748"/>
<evidence type="ECO:0000256" key="3">
    <source>
        <dbReference type="ARBA" id="ARBA00022603"/>
    </source>
</evidence>
<dbReference type="PRINTS" id="PR00996">
    <property type="entry name" value="CHERMTFRASE"/>
</dbReference>
<dbReference type="InterPro" id="IPR000780">
    <property type="entry name" value="CheR_MeTrfase"/>
</dbReference>
<dbReference type="Pfam" id="PF01739">
    <property type="entry name" value="CheR"/>
    <property type="match status" value="1"/>
</dbReference>
<dbReference type="EMBL" id="DF820458">
    <property type="protein sequence ID" value="GAK52497.1"/>
    <property type="molecule type" value="Genomic_DNA"/>
</dbReference>